<feature type="region of interest" description="Disordered" evidence="1">
    <location>
        <begin position="226"/>
        <end position="286"/>
    </location>
</feature>
<keyword evidence="3" id="KW-0808">Transferase</keyword>
<reference evidence="3" key="1">
    <citation type="journal article" date="2019" name="Sci. Rep.">
        <title>Draft genome of Tanacetum cinerariifolium, the natural source of mosquito coil.</title>
        <authorList>
            <person name="Yamashiro T."/>
            <person name="Shiraishi A."/>
            <person name="Satake H."/>
            <person name="Nakayama K."/>
        </authorList>
    </citation>
    <scope>NUCLEOTIDE SEQUENCE</scope>
</reference>
<evidence type="ECO:0000313" key="3">
    <source>
        <dbReference type="EMBL" id="GEU38541.1"/>
    </source>
</evidence>
<feature type="compositionally biased region" description="Polar residues" evidence="1">
    <location>
        <begin position="625"/>
        <end position="636"/>
    </location>
</feature>
<keyword evidence="3" id="KW-0695">RNA-directed DNA polymerase</keyword>
<accession>A0A6L2JN93</accession>
<dbReference type="GO" id="GO:0003964">
    <property type="term" value="F:RNA-directed DNA polymerase activity"/>
    <property type="evidence" value="ECO:0007669"/>
    <property type="project" value="UniProtKB-KW"/>
</dbReference>
<organism evidence="3">
    <name type="scientific">Tanacetum cinerariifolium</name>
    <name type="common">Dalmatian daisy</name>
    <name type="synonym">Chrysanthemum cinerariifolium</name>
    <dbReference type="NCBI Taxonomy" id="118510"/>
    <lineage>
        <taxon>Eukaryota</taxon>
        <taxon>Viridiplantae</taxon>
        <taxon>Streptophyta</taxon>
        <taxon>Embryophyta</taxon>
        <taxon>Tracheophyta</taxon>
        <taxon>Spermatophyta</taxon>
        <taxon>Magnoliopsida</taxon>
        <taxon>eudicotyledons</taxon>
        <taxon>Gunneridae</taxon>
        <taxon>Pentapetalae</taxon>
        <taxon>asterids</taxon>
        <taxon>campanulids</taxon>
        <taxon>Asterales</taxon>
        <taxon>Asteraceae</taxon>
        <taxon>Asteroideae</taxon>
        <taxon>Anthemideae</taxon>
        <taxon>Anthemidinae</taxon>
        <taxon>Tanacetum</taxon>
    </lineage>
</organism>
<feature type="domain" description="Reverse transcriptase zinc-binding" evidence="2">
    <location>
        <begin position="1124"/>
        <end position="1181"/>
    </location>
</feature>
<proteinExistence type="predicted"/>
<dbReference type="Pfam" id="PF13966">
    <property type="entry name" value="zf-RVT"/>
    <property type="match status" value="1"/>
</dbReference>
<dbReference type="InterPro" id="IPR026960">
    <property type="entry name" value="RVT-Znf"/>
</dbReference>
<evidence type="ECO:0000256" key="1">
    <source>
        <dbReference type="SAM" id="MobiDB-lite"/>
    </source>
</evidence>
<feature type="compositionally biased region" description="Polar residues" evidence="1">
    <location>
        <begin position="645"/>
        <end position="660"/>
    </location>
</feature>
<name>A0A6L2JN93_TANCI</name>
<comment type="caution">
    <text evidence="3">The sequence shown here is derived from an EMBL/GenBank/DDBJ whole genome shotgun (WGS) entry which is preliminary data.</text>
</comment>
<evidence type="ECO:0000259" key="2">
    <source>
        <dbReference type="Pfam" id="PF13966"/>
    </source>
</evidence>
<dbReference type="AlphaFoldDB" id="A0A6L2JN93"/>
<feature type="compositionally biased region" description="Polar residues" evidence="1">
    <location>
        <begin position="672"/>
        <end position="681"/>
    </location>
</feature>
<protein>
    <submittedName>
        <fullName evidence="3">RNA-directed DNA polymerase, eukaryota</fullName>
    </submittedName>
</protein>
<sequence>MICDLTHINGQQQSSSVSSQFVTSMLNRTPDAGIEFVFETTSQMDVQTPTSVAPLPVSAPTLTPSTIATITTTQQALNPSTIAFSTILQDLPNFGSLFGFDHRLKTLEANFFEFMQTNQFARISDRLRDEAQAENDKFLKTIDENMQKIIKEQVKEQVKTSYDVDVDLSEIELKKILIEKMEGNKSIYRSNEQRNLYEALVEAYESYKIILDTYGDTVTLKRCRDDDADKDEEPSAGSDRGSAGKSTQGSKSRQTSVIESATAEEPMQTTFEMEEPSHPEFETGADDQPIVEPSQHPEWFSQQKKPPTPDHVWNKTLPATHISIQPWISELAKQSDSGSFFNELMDTPVDFSAFLMNRLKVDTLTLELLAGPTYELMKGSCKILGHKHQQFFDFTVNREFARDVYSKCRIIVVTELKIVEWHNYKHFDWITVLRDDDKIYKFKEGDFKRLRIQDIKDMLLLLVQGKLTKSDSRRTLCFQCLSSNVYKKHRNPKACGRPSTRCRKLPEEAQPNKAGYVPDGTLTDVRTTLDDRLKGIRMKYLPQTIWRKSNKESAAAMVQAIDKKLKTRRIMRSLERHRYSNPMIQPEPEGSTQGYPLVSVEVLRNTKLLSGIEDSHHVTNDAMHNPSQPLKISNTVDDVGKDSDGLNSSSTKVTLRNSAVNKEGNMHDENDGLTQSKSTSNRNKENEVDVIVLVESIRAISERYIVFLGKRVAYPIVANYVKLYGVPVTAFSKDGLSAIATKLGTLLMLDSNTSDMCIQSCGRSSYARTLIEVRADVELKDNIVPAMPKLVEERFYTCNDEYPKNIDSDEVKNMKKPSQTPRGVPVSHKVRFKQVKQMYRQVSKKNNVNTYGNKKKDVEPTIKVSKSNPLDVLNSVENDIDFGYLVDDEGKPLKKVDFSGDHDSEDEVASVDYDMANFLASKKVGYVTNNMLEQWKESYVNGEYDFDLYDDDMYEGQEAIEGGENTKFFHGILNSKCSQLAIHRTLVDSEWIVDPLAVKSVFLKYFSTQFSSPVTSHIFFADQFTNRYWKFLKHDIVAAVKEFFALGIPIDRSLTLSYLFFADDAIFVEVVLRKNNSVFLSRMDGLILTNIPDRWVWSLEATGVYPVKSVRQLIDDSILPKDKVFTKWVKVMPIKINVFAWRVRLDKLPTRLNLSLKCIDISTIVCSLCHASIESGSHIFLLVQWLVIYEGYVWVGGSSRTLI</sequence>
<feature type="region of interest" description="Disordered" evidence="1">
    <location>
        <begin position="617"/>
        <end position="681"/>
    </location>
</feature>
<keyword evidence="3" id="KW-0548">Nucleotidyltransferase</keyword>
<gene>
    <name evidence="3" type="ORF">Tci_010519</name>
</gene>
<dbReference type="EMBL" id="BKCJ010001064">
    <property type="protein sequence ID" value="GEU38541.1"/>
    <property type="molecule type" value="Genomic_DNA"/>
</dbReference>
<feature type="compositionally biased region" description="Polar residues" evidence="1">
    <location>
        <begin position="244"/>
        <end position="259"/>
    </location>
</feature>